<dbReference type="GO" id="GO:0016020">
    <property type="term" value="C:membrane"/>
    <property type="evidence" value="ECO:0007669"/>
    <property type="project" value="UniProtKB-SubCell"/>
</dbReference>
<proteinExistence type="predicted"/>
<protein>
    <recommendedName>
        <fullName evidence="8">Major facilitator superfamily (MFS) profile domain-containing protein</fullName>
    </recommendedName>
</protein>
<organism evidence="6 7">
    <name type="scientific">Potamilus streckersoni</name>
    <dbReference type="NCBI Taxonomy" id="2493646"/>
    <lineage>
        <taxon>Eukaryota</taxon>
        <taxon>Metazoa</taxon>
        <taxon>Spiralia</taxon>
        <taxon>Lophotrochozoa</taxon>
        <taxon>Mollusca</taxon>
        <taxon>Bivalvia</taxon>
        <taxon>Autobranchia</taxon>
        <taxon>Heteroconchia</taxon>
        <taxon>Palaeoheterodonta</taxon>
        <taxon>Unionida</taxon>
        <taxon>Unionoidea</taxon>
        <taxon>Unionidae</taxon>
        <taxon>Ambleminae</taxon>
        <taxon>Lampsilini</taxon>
        <taxon>Potamilus</taxon>
    </lineage>
</organism>
<dbReference type="PANTHER" id="PTHR10924:SF27">
    <property type="entry name" value="SOLUTE CARRIER FAMILY 49 MEMBER 4"/>
    <property type="match status" value="1"/>
</dbReference>
<dbReference type="InterPro" id="IPR049680">
    <property type="entry name" value="FLVCR1-2_SLC49-like"/>
</dbReference>
<evidence type="ECO:0000256" key="1">
    <source>
        <dbReference type="ARBA" id="ARBA00004141"/>
    </source>
</evidence>
<gene>
    <name evidence="6" type="ORF">CHS0354_043026</name>
</gene>
<dbReference type="AlphaFoldDB" id="A0AAE0SCW1"/>
<evidence type="ECO:0000256" key="3">
    <source>
        <dbReference type="ARBA" id="ARBA00022989"/>
    </source>
</evidence>
<dbReference type="PANTHER" id="PTHR10924">
    <property type="entry name" value="MAJOR FACILITATOR SUPERFAMILY PROTEIN-RELATED"/>
    <property type="match status" value="1"/>
</dbReference>
<feature type="transmembrane region" description="Helical" evidence="5">
    <location>
        <begin position="94"/>
        <end position="116"/>
    </location>
</feature>
<feature type="transmembrane region" description="Helical" evidence="5">
    <location>
        <begin position="304"/>
        <end position="324"/>
    </location>
</feature>
<evidence type="ECO:0000256" key="4">
    <source>
        <dbReference type="ARBA" id="ARBA00023136"/>
    </source>
</evidence>
<feature type="transmembrane region" description="Helical" evidence="5">
    <location>
        <begin position="186"/>
        <end position="207"/>
    </location>
</feature>
<dbReference type="Proteomes" id="UP001195483">
    <property type="component" value="Unassembled WGS sequence"/>
</dbReference>
<keyword evidence="4 5" id="KW-0472">Membrane</keyword>
<feature type="transmembrane region" description="Helical" evidence="5">
    <location>
        <begin position="252"/>
        <end position="274"/>
    </location>
</feature>
<evidence type="ECO:0008006" key="8">
    <source>
        <dbReference type="Google" id="ProtNLM"/>
    </source>
</evidence>
<keyword evidence="2 5" id="KW-0812">Transmembrane</keyword>
<keyword evidence="3 5" id="KW-1133">Transmembrane helix</keyword>
<evidence type="ECO:0000256" key="2">
    <source>
        <dbReference type="ARBA" id="ARBA00022692"/>
    </source>
</evidence>
<name>A0AAE0SCW1_9BIVA</name>
<evidence type="ECO:0000256" key="5">
    <source>
        <dbReference type="SAM" id="Phobius"/>
    </source>
</evidence>
<dbReference type="EMBL" id="JAEAOA010002360">
    <property type="protein sequence ID" value="KAK3589571.1"/>
    <property type="molecule type" value="Genomic_DNA"/>
</dbReference>
<dbReference type="Pfam" id="PF07690">
    <property type="entry name" value="MFS_1"/>
    <property type="match status" value="2"/>
</dbReference>
<feature type="transmembrane region" description="Helical" evidence="5">
    <location>
        <begin position="436"/>
        <end position="459"/>
    </location>
</feature>
<accession>A0AAE0SCW1</accession>
<dbReference type="Gene3D" id="1.20.1250.20">
    <property type="entry name" value="MFS general substrate transporter like domains"/>
    <property type="match status" value="2"/>
</dbReference>
<evidence type="ECO:0000313" key="6">
    <source>
        <dbReference type="EMBL" id="KAK3589571.1"/>
    </source>
</evidence>
<feature type="transmembrane region" description="Helical" evidence="5">
    <location>
        <begin position="465"/>
        <end position="484"/>
    </location>
</feature>
<dbReference type="SUPFAM" id="SSF103473">
    <property type="entry name" value="MFS general substrate transporter"/>
    <property type="match status" value="1"/>
</dbReference>
<dbReference type="GO" id="GO:0022857">
    <property type="term" value="F:transmembrane transporter activity"/>
    <property type="evidence" value="ECO:0007669"/>
    <property type="project" value="InterPro"/>
</dbReference>
<sequence>MMRDTHLQKAAFPGNYKAASEFAHLAVLPDKLNAHDKDPTISPTVTTEVYIKRWYVLAVFSLFASIQGGVWNTWGPIASASEDAFGWTDSTIALLSNWGAIAYIIFAFPLSWLIVVKGIRWACVSMSFLVALGTGLRCITDNPITATWLIHIGQFLNAVGGPVAYGGSPVISAEWFPPHQRTTATAIGITFNNLGVAAPFLLGPYLVPERKIMNSTYFIDSSPELNNSTESPTFFNLTDSFSDIAAETRKDIMLYMYISCGVSVFCFLLVLIYFPNKPPLPPSTSAALERPEFSSGFKSLVRNVTFWQISVVYGVSFGIYGGWISVLDVNLKGHNISETEAGWSGFYATLAGSCSALFVGRLADIFFHHMKKYLITIYILAGISFAVFTLALFEIIPFSSGILYTTLILGGLLLTAAIPLFNEICCEATYPISEGITNFALTMINNVGILVFLLIQMIPNIGTMWQNWCLLGSIVLCLPVLLFLRDRFNRLEVDEERTKPTAGALT</sequence>
<feature type="transmembrane region" description="Helical" evidence="5">
    <location>
        <begin position="402"/>
        <end position="424"/>
    </location>
</feature>
<reference evidence="6" key="2">
    <citation type="journal article" date="2021" name="Genome Biol. Evol.">
        <title>Developing a high-quality reference genome for a parasitic bivalve with doubly uniparental inheritance (Bivalvia: Unionida).</title>
        <authorList>
            <person name="Smith C.H."/>
        </authorList>
    </citation>
    <scope>NUCLEOTIDE SEQUENCE</scope>
    <source>
        <strain evidence="6">CHS0354</strain>
        <tissue evidence="6">Mantle</tissue>
    </source>
</reference>
<dbReference type="InterPro" id="IPR036259">
    <property type="entry name" value="MFS_trans_sf"/>
</dbReference>
<feature type="transmembrane region" description="Helical" evidence="5">
    <location>
        <begin position="375"/>
        <end position="396"/>
    </location>
</feature>
<evidence type="ECO:0000313" key="7">
    <source>
        <dbReference type="Proteomes" id="UP001195483"/>
    </source>
</evidence>
<reference evidence="6" key="3">
    <citation type="submission" date="2023-05" db="EMBL/GenBank/DDBJ databases">
        <authorList>
            <person name="Smith C.H."/>
        </authorList>
    </citation>
    <scope>NUCLEOTIDE SEQUENCE</scope>
    <source>
        <strain evidence="6">CHS0354</strain>
        <tissue evidence="6">Mantle</tissue>
    </source>
</reference>
<comment type="caution">
    <text evidence="6">The sequence shown here is derived from an EMBL/GenBank/DDBJ whole genome shotgun (WGS) entry which is preliminary data.</text>
</comment>
<comment type="subcellular location">
    <subcellularLocation>
        <location evidence="1">Membrane</location>
        <topology evidence="1">Multi-pass membrane protein</topology>
    </subcellularLocation>
</comment>
<keyword evidence="7" id="KW-1185">Reference proteome</keyword>
<feature type="transmembrane region" description="Helical" evidence="5">
    <location>
        <begin position="54"/>
        <end position="74"/>
    </location>
</feature>
<dbReference type="InterPro" id="IPR011701">
    <property type="entry name" value="MFS"/>
</dbReference>
<reference evidence="6" key="1">
    <citation type="journal article" date="2021" name="Genome Biol. Evol.">
        <title>A High-Quality Reference Genome for a Parasitic Bivalve with Doubly Uniparental Inheritance (Bivalvia: Unionida).</title>
        <authorList>
            <person name="Smith C.H."/>
        </authorList>
    </citation>
    <scope>NUCLEOTIDE SEQUENCE</scope>
    <source>
        <strain evidence="6">CHS0354</strain>
    </source>
</reference>